<reference evidence="9 10" key="1">
    <citation type="submission" date="2019-03" db="EMBL/GenBank/DDBJ databases">
        <title>Sequencing the genomes of 1000 actinobacteria strains.</title>
        <authorList>
            <person name="Klenk H.-P."/>
        </authorList>
    </citation>
    <scope>NUCLEOTIDE SEQUENCE [LARGE SCALE GENOMIC DNA]</scope>
    <source>
        <strain evidence="9 10">DSM 18936</strain>
    </source>
</reference>
<dbReference type="InterPro" id="IPR038063">
    <property type="entry name" value="Transpep_catalytic_dom"/>
</dbReference>
<dbReference type="SUPFAM" id="SSF47090">
    <property type="entry name" value="PGBD-like"/>
    <property type="match status" value="1"/>
</dbReference>
<organism evidence="9 10">
    <name type="scientific">Ilumatobacter fluminis</name>
    <dbReference type="NCBI Taxonomy" id="467091"/>
    <lineage>
        <taxon>Bacteria</taxon>
        <taxon>Bacillati</taxon>
        <taxon>Actinomycetota</taxon>
        <taxon>Acidimicrobiia</taxon>
        <taxon>Acidimicrobiales</taxon>
        <taxon>Ilumatobacteraceae</taxon>
        <taxon>Ilumatobacter</taxon>
    </lineage>
</organism>
<feature type="active site" description="Proton donor/acceptor" evidence="6">
    <location>
        <position position="280"/>
    </location>
</feature>
<dbReference type="InterPro" id="IPR005490">
    <property type="entry name" value="LD_TPept_cat_dom"/>
</dbReference>
<keyword evidence="5 6" id="KW-0961">Cell wall biogenesis/degradation</keyword>
<feature type="region of interest" description="Disordered" evidence="7">
    <location>
        <begin position="338"/>
        <end position="409"/>
    </location>
</feature>
<dbReference type="Proteomes" id="UP000294558">
    <property type="component" value="Unassembled WGS sequence"/>
</dbReference>
<dbReference type="GO" id="GO:0008360">
    <property type="term" value="P:regulation of cell shape"/>
    <property type="evidence" value="ECO:0007669"/>
    <property type="project" value="UniProtKB-UniRule"/>
</dbReference>
<dbReference type="AlphaFoldDB" id="A0A4R7I227"/>
<protein>
    <submittedName>
        <fullName evidence="9">Putative peptidoglycan binding protein</fullName>
    </submittedName>
</protein>
<dbReference type="PROSITE" id="PS52029">
    <property type="entry name" value="LD_TPASE"/>
    <property type="match status" value="1"/>
</dbReference>
<dbReference type="Gene3D" id="2.40.440.10">
    <property type="entry name" value="L,D-transpeptidase catalytic domain-like"/>
    <property type="match status" value="1"/>
</dbReference>
<keyword evidence="10" id="KW-1185">Reference proteome</keyword>
<dbReference type="Gene3D" id="1.10.101.10">
    <property type="entry name" value="PGBD-like superfamily/PGBD"/>
    <property type="match status" value="1"/>
</dbReference>
<evidence type="ECO:0000256" key="2">
    <source>
        <dbReference type="ARBA" id="ARBA00022679"/>
    </source>
</evidence>
<evidence type="ECO:0000259" key="8">
    <source>
        <dbReference type="PROSITE" id="PS52029"/>
    </source>
</evidence>
<keyword evidence="2" id="KW-0808">Transferase</keyword>
<dbReference type="RefSeq" id="WP_133869918.1">
    <property type="nucleotide sequence ID" value="NZ_SOAU01000001.1"/>
</dbReference>
<feature type="domain" description="L,D-TPase catalytic" evidence="8">
    <location>
        <begin position="209"/>
        <end position="318"/>
    </location>
</feature>
<dbReference type="EMBL" id="SOAU01000001">
    <property type="protein sequence ID" value="TDT17642.1"/>
    <property type="molecule type" value="Genomic_DNA"/>
</dbReference>
<dbReference type="InterPro" id="IPR002477">
    <property type="entry name" value="Peptidoglycan-bd-like"/>
</dbReference>
<dbReference type="InterPro" id="IPR036365">
    <property type="entry name" value="PGBD-like_sf"/>
</dbReference>
<proteinExistence type="predicted"/>
<evidence type="ECO:0000256" key="5">
    <source>
        <dbReference type="ARBA" id="ARBA00023316"/>
    </source>
</evidence>
<dbReference type="CDD" id="cd16913">
    <property type="entry name" value="YkuD_like"/>
    <property type="match status" value="1"/>
</dbReference>
<evidence type="ECO:0000256" key="6">
    <source>
        <dbReference type="PROSITE-ProRule" id="PRU01373"/>
    </source>
</evidence>
<dbReference type="GO" id="GO:0071555">
    <property type="term" value="P:cell wall organization"/>
    <property type="evidence" value="ECO:0007669"/>
    <property type="project" value="UniProtKB-UniRule"/>
</dbReference>
<dbReference type="InterPro" id="IPR036366">
    <property type="entry name" value="PGBDSf"/>
</dbReference>
<dbReference type="Pfam" id="PF01471">
    <property type="entry name" value="PG_binding_1"/>
    <property type="match status" value="1"/>
</dbReference>
<evidence type="ECO:0000256" key="7">
    <source>
        <dbReference type="SAM" id="MobiDB-lite"/>
    </source>
</evidence>
<dbReference type="UniPathway" id="UPA00219"/>
<comment type="caution">
    <text evidence="9">The sequence shown here is derived from an EMBL/GenBank/DDBJ whole genome shotgun (WGS) entry which is preliminary data.</text>
</comment>
<evidence type="ECO:0000256" key="4">
    <source>
        <dbReference type="ARBA" id="ARBA00022984"/>
    </source>
</evidence>
<evidence type="ECO:0000313" key="10">
    <source>
        <dbReference type="Proteomes" id="UP000294558"/>
    </source>
</evidence>
<feature type="compositionally biased region" description="Low complexity" evidence="7">
    <location>
        <begin position="343"/>
        <end position="402"/>
    </location>
</feature>
<dbReference type="SUPFAM" id="SSF141523">
    <property type="entry name" value="L,D-transpeptidase catalytic domain-like"/>
    <property type="match status" value="1"/>
</dbReference>
<feature type="active site" description="Nucleophile" evidence="6">
    <location>
        <position position="294"/>
    </location>
</feature>
<dbReference type="GO" id="GO:0016740">
    <property type="term" value="F:transferase activity"/>
    <property type="evidence" value="ECO:0007669"/>
    <property type="project" value="UniProtKB-KW"/>
</dbReference>
<evidence type="ECO:0000256" key="1">
    <source>
        <dbReference type="ARBA" id="ARBA00004752"/>
    </source>
</evidence>
<evidence type="ECO:0000256" key="3">
    <source>
        <dbReference type="ARBA" id="ARBA00022960"/>
    </source>
</evidence>
<comment type="pathway">
    <text evidence="1 6">Cell wall biogenesis; peptidoglycan biosynthesis.</text>
</comment>
<keyword evidence="3 6" id="KW-0133">Cell shape</keyword>
<name>A0A4R7I227_9ACTN</name>
<sequence>MNAAQSSPLSKWLPAAAAGGLLAAVVAAGVISGSGGGETSASTTFATAAPVETVNTQPAVTVAPEDQVVNEGSTIAKTTLSQTLSNGMAGSEVQMVQERLVELGFDPGPTDGVYGGLTIQSVWAFEKLVLGTPRAQATGRVTPEMWDRMQDPIKVKPRAPSGGLADHVEIYLQEQVMVVFHGDEPAVITHISTGELAPNVTEDTPWNDFDQIAAEYCEVVTIDTNNQGVPLEEPVEEARCGRSYTPPGVFKAYKMIEGRRQSALGGMYDPIYINQGIAIHGALTVPLQPASHGCIRVSQYLGEKLQGMIDIGDQVLIYDGQVDPWNQTEQAMQMRFDYPDPNATTTTTSTTTTTTSTTTTVPEATTTTTEAPAPVTTTTTKPPTTTTTSTTSTTSTTVAPAAEEPDTDD</sequence>
<keyword evidence="4 6" id="KW-0573">Peptidoglycan synthesis</keyword>
<dbReference type="GO" id="GO:0009252">
    <property type="term" value="P:peptidoglycan biosynthetic process"/>
    <property type="evidence" value="ECO:0007669"/>
    <property type="project" value="UniProtKB-UniPathway"/>
</dbReference>
<dbReference type="OrthoDB" id="9810670at2"/>
<evidence type="ECO:0000313" key="9">
    <source>
        <dbReference type="EMBL" id="TDT17642.1"/>
    </source>
</evidence>
<gene>
    <name evidence="9" type="ORF">BDK89_3253</name>
</gene>
<accession>A0A4R7I227</accession>
<dbReference type="Pfam" id="PF03734">
    <property type="entry name" value="YkuD"/>
    <property type="match status" value="1"/>
</dbReference>